<comment type="subcellular location">
    <subcellularLocation>
        <location evidence="1 9">Cell membrane</location>
        <topology evidence="1 9">Single-pass membrane protein</topology>
    </subcellularLocation>
</comment>
<dbReference type="InterPro" id="IPR006312">
    <property type="entry name" value="TatA/E"/>
</dbReference>
<proteinExistence type="inferred from homology"/>
<dbReference type="PANTHER" id="PTHR42982">
    <property type="entry name" value="SEC-INDEPENDENT PROTEIN TRANSLOCASE PROTEIN TATA"/>
    <property type="match status" value="1"/>
</dbReference>
<keyword evidence="3 9" id="KW-1003">Cell membrane</keyword>
<evidence type="ECO:0000256" key="8">
    <source>
        <dbReference type="ARBA" id="ARBA00023136"/>
    </source>
</evidence>
<comment type="caution">
    <text evidence="10">The sequence shown here is derived from an EMBL/GenBank/DDBJ whole genome shotgun (WGS) entry which is preliminary data.</text>
</comment>
<keyword evidence="6 9" id="KW-1133">Transmembrane helix</keyword>
<dbReference type="Pfam" id="PF02416">
    <property type="entry name" value="TatA_B_E"/>
    <property type="match status" value="1"/>
</dbReference>
<dbReference type="EMBL" id="PCSH01000061">
    <property type="protein sequence ID" value="PIP41460.1"/>
    <property type="molecule type" value="Genomic_DNA"/>
</dbReference>
<evidence type="ECO:0000313" key="10">
    <source>
        <dbReference type="EMBL" id="PIP41460.1"/>
    </source>
</evidence>
<dbReference type="PANTHER" id="PTHR42982:SF1">
    <property type="entry name" value="SEC-INDEPENDENT PROTEIN TRANSLOCASE PROTEIN TATA"/>
    <property type="match status" value="1"/>
</dbReference>
<dbReference type="AlphaFoldDB" id="A0A2H0A9E4"/>
<feature type="transmembrane region" description="Helical" evidence="9">
    <location>
        <begin position="6"/>
        <end position="22"/>
    </location>
</feature>
<keyword evidence="7 9" id="KW-0811">Translocation</keyword>
<organism evidence="10 11">
    <name type="scientific">Candidatus Desantisbacteria bacterium CG23_combo_of_CG06-09_8_20_14_all_40_23</name>
    <dbReference type="NCBI Taxonomy" id="1974550"/>
    <lineage>
        <taxon>Bacteria</taxon>
        <taxon>Candidatus Desantisiibacteriota</taxon>
    </lineage>
</organism>
<reference evidence="10 11" key="1">
    <citation type="submission" date="2017-09" db="EMBL/GenBank/DDBJ databases">
        <title>Depth-based differentiation of microbial function through sediment-hosted aquifers and enrichment of novel symbionts in the deep terrestrial subsurface.</title>
        <authorList>
            <person name="Probst A.J."/>
            <person name="Ladd B."/>
            <person name="Jarett J.K."/>
            <person name="Geller-Mcgrath D.E."/>
            <person name="Sieber C.M."/>
            <person name="Emerson J.B."/>
            <person name="Anantharaman K."/>
            <person name="Thomas B.C."/>
            <person name="Malmstrom R."/>
            <person name="Stieglmeier M."/>
            <person name="Klingl A."/>
            <person name="Woyke T."/>
            <person name="Ryan C.M."/>
            <person name="Banfield J.F."/>
        </authorList>
    </citation>
    <scope>NUCLEOTIDE SEQUENCE [LARGE SCALE GENOMIC DNA]</scope>
    <source>
        <strain evidence="10">CG23_combo_of_CG06-09_8_20_14_all_40_23</strain>
    </source>
</reference>
<evidence type="ECO:0000256" key="2">
    <source>
        <dbReference type="ARBA" id="ARBA00022448"/>
    </source>
</evidence>
<keyword evidence="5 9" id="KW-0653">Protein transport</keyword>
<gene>
    <name evidence="9" type="primary">tatA</name>
    <name evidence="10" type="ORF">COX18_03305</name>
</gene>
<keyword evidence="2 9" id="KW-0813">Transport</keyword>
<dbReference type="GO" id="GO:0043953">
    <property type="term" value="P:protein transport by the Tat complex"/>
    <property type="evidence" value="ECO:0007669"/>
    <property type="project" value="UniProtKB-UniRule"/>
</dbReference>
<name>A0A2H0A9E4_9BACT</name>
<evidence type="ECO:0000256" key="1">
    <source>
        <dbReference type="ARBA" id="ARBA00004162"/>
    </source>
</evidence>
<keyword evidence="4 9" id="KW-0812">Transmembrane</keyword>
<protein>
    <recommendedName>
        <fullName evidence="9">Sec-independent protein translocase protein TatA</fullName>
    </recommendedName>
</protein>
<evidence type="ECO:0000256" key="4">
    <source>
        <dbReference type="ARBA" id="ARBA00022692"/>
    </source>
</evidence>
<evidence type="ECO:0000256" key="3">
    <source>
        <dbReference type="ARBA" id="ARBA00022475"/>
    </source>
</evidence>
<evidence type="ECO:0000256" key="6">
    <source>
        <dbReference type="ARBA" id="ARBA00022989"/>
    </source>
</evidence>
<comment type="similarity">
    <text evidence="9">Belongs to the TatA/E family.</text>
</comment>
<accession>A0A2H0A9E4</accession>
<comment type="subunit">
    <text evidence="9">Forms a complex with TatC.</text>
</comment>
<dbReference type="Proteomes" id="UP000231067">
    <property type="component" value="Unassembled WGS sequence"/>
</dbReference>
<dbReference type="GO" id="GO:0033281">
    <property type="term" value="C:TAT protein transport complex"/>
    <property type="evidence" value="ECO:0007669"/>
    <property type="project" value="UniProtKB-UniRule"/>
</dbReference>
<sequence length="58" mass="6250">MPNIGPLELTLILVIVVVLFGAKRLPDLGKSLGKGIREFQSAISSKKSDADDAKKEEL</sequence>
<dbReference type="NCBIfam" id="TIGR01411">
    <property type="entry name" value="tatAE"/>
    <property type="match status" value="1"/>
</dbReference>
<evidence type="ECO:0000256" key="7">
    <source>
        <dbReference type="ARBA" id="ARBA00023010"/>
    </source>
</evidence>
<dbReference type="InterPro" id="IPR003369">
    <property type="entry name" value="TatA/B/E"/>
</dbReference>
<dbReference type="Gene3D" id="1.20.5.3310">
    <property type="match status" value="1"/>
</dbReference>
<evidence type="ECO:0000256" key="9">
    <source>
        <dbReference type="HAMAP-Rule" id="MF_00236"/>
    </source>
</evidence>
<keyword evidence="8 9" id="KW-0472">Membrane</keyword>
<evidence type="ECO:0000313" key="11">
    <source>
        <dbReference type="Proteomes" id="UP000231067"/>
    </source>
</evidence>
<evidence type="ECO:0000256" key="5">
    <source>
        <dbReference type="ARBA" id="ARBA00022927"/>
    </source>
</evidence>
<comment type="function">
    <text evidence="9">Part of the twin-arginine translocation (Tat) system that transports large folded proteins containing a characteristic twin-arginine motif in their signal peptide across membranes. TatA could form the protein-conducting channel of the Tat system.</text>
</comment>
<dbReference type="HAMAP" id="MF_00236">
    <property type="entry name" value="TatA_E"/>
    <property type="match status" value="1"/>
</dbReference>
<dbReference type="GO" id="GO:0008320">
    <property type="term" value="F:protein transmembrane transporter activity"/>
    <property type="evidence" value="ECO:0007669"/>
    <property type="project" value="UniProtKB-UniRule"/>
</dbReference>